<dbReference type="RefSeq" id="WP_153115128.1">
    <property type="nucleotide sequence ID" value="NZ_JACIGE010000001.1"/>
</dbReference>
<evidence type="ECO:0008006" key="6">
    <source>
        <dbReference type="Google" id="ProtNLM"/>
    </source>
</evidence>
<dbReference type="InterPro" id="IPR021244">
    <property type="entry name" value="DUF2802"/>
</dbReference>
<proteinExistence type="predicted"/>
<keyword evidence="3" id="KW-0472">Membrane</keyword>
<feature type="coiled-coil region" evidence="1">
    <location>
        <begin position="121"/>
        <end position="180"/>
    </location>
</feature>
<protein>
    <recommendedName>
        <fullName evidence="6">DUF2802 domain-containing protein</fullName>
    </recommendedName>
</protein>
<keyword evidence="3" id="KW-1133">Transmembrane helix</keyword>
<feature type="transmembrane region" description="Helical" evidence="3">
    <location>
        <begin position="14"/>
        <end position="31"/>
    </location>
</feature>
<keyword evidence="1" id="KW-0175">Coiled coil</keyword>
<name>A0A840G060_RHOTE</name>
<reference evidence="4 5" key="1">
    <citation type="submission" date="2020-08" db="EMBL/GenBank/DDBJ databases">
        <title>Genome sequencing of Purple Non-Sulfur Bacteria from various extreme environments.</title>
        <authorList>
            <person name="Mayer M."/>
        </authorList>
    </citation>
    <scope>NUCLEOTIDE SEQUENCE [LARGE SCALE GENOMIC DNA]</scope>
    <source>
        <strain evidence="4 5">2761</strain>
    </source>
</reference>
<evidence type="ECO:0000256" key="1">
    <source>
        <dbReference type="SAM" id="Coils"/>
    </source>
</evidence>
<dbReference type="Pfam" id="PF10975">
    <property type="entry name" value="DUF2802"/>
    <property type="match status" value="1"/>
</dbReference>
<feature type="region of interest" description="Disordered" evidence="2">
    <location>
        <begin position="90"/>
        <end position="114"/>
    </location>
</feature>
<dbReference type="AlphaFoldDB" id="A0A840G060"/>
<keyword evidence="5" id="KW-1185">Reference proteome</keyword>
<gene>
    <name evidence="4" type="ORF">GGD90_000212</name>
</gene>
<dbReference type="OrthoDB" id="8562683at2"/>
<sequence>MDPDFLASLTWRDALLGLVAVLAIYVLVVFWRMRRLQATAASVVPAAQAGAALAAYGAVAAVDDAGDGGKRGAAKAGWAAENAAAAAVSATADQPASTAPAPPAFAWNEPPPQQLADQRDVEAHERELAHLRALSAALSERVATLDTSLKSLRSEVRGELAALREELRREVDEVNSAQHVSPLYGEAMQMALQGADASAISERCGIARAEAELVVALTRKGNDESVH</sequence>
<evidence type="ECO:0000313" key="4">
    <source>
        <dbReference type="EMBL" id="MBB4245863.1"/>
    </source>
</evidence>
<evidence type="ECO:0000313" key="5">
    <source>
        <dbReference type="Proteomes" id="UP000587070"/>
    </source>
</evidence>
<keyword evidence="3" id="KW-0812">Transmembrane</keyword>
<evidence type="ECO:0000256" key="3">
    <source>
        <dbReference type="SAM" id="Phobius"/>
    </source>
</evidence>
<comment type="caution">
    <text evidence="4">The sequence shown here is derived from an EMBL/GenBank/DDBJ whole genome shotgun (WGS) entry which is preliminary data.</text>
</comment>
<dbReference type="Proteomes" id="UP000587070">
    <property type="component" value="Unassembled WGS sequence"/>
</dbReference>
<dbReference type="EMBL" id="JACIGE010000001">
    <property type="protein sequence ID" value="MBB4245863.1"/>
    <property type="molecule type" value="Genomic_DNA"/>
</dbReference>
<evidence type="ECO:0000256" key="2">
    <source>
        <dbReference type="SAM" id="MobiDB-lite"/>
    </source>
</evidence>
<feature type="compositionally biased region" description="Low complexity" evidence="2">
    <location>
        <begin position="90"/>
        <end position="99"/>
    </location>
</feature>
<organism evidence="4 5">
    <name type="scientific">Rhodocyclus tenuis</name>
    <name type="common">Rhodospirillum tenue</name>
    <dbReference type="NCBI Taxonomy" id="1066"/>
    <lineage>
        <taxon>Bacteria</taxon>
        <taxon>Pseudomonadati</taxon>
        <taxon>Pseudomonadota</taxon>
        <taxon>Betaproteobacteria</taxon>
        <taxon>Rhodocyclales</taxon>
        <taxon>Rhodocyclaceae</taxon>
        <taxon>Rhodocyclus</taxon>
    </lineage>
</organism>
<accession>A0A840G060</accession>